<accession>A0A5B7EQK7</accession>
<feature type="compositionally biased region" description="Basic residues" evidence="1">
    <location>
        <begin position="123"/>
        <end position="133"/>
    </location>
</feature>
<comment type="caution">
    <text evidence="2">The sequence shown here is derived from an EMBL/GenBank/DDBJ whole genome shotgun (WGS) entry which is preliminary data.</text>
</comment>
<organism evidence="2 3">
    <name type="scientific">Portunus trituberculatus</name>
    <name type="common">Swimming crab</name>
    <name type="synonym">Neptunus trituberculatus</name>
    <dbReference type="NCBI Taxonomy" id="210409"/>
    <lineage>
        <taxon>Eukaryota</taxon>
        <taxon>Metazoa</taxon>
        <taxon>Ecdysozoa</taxon>
        <taxon>Arthropoda</taxon>
        <taxon>Crustacea</taxon>
        <taxon>Multicrustacea</taxon>
        <taxon>Malacostraca</taxon>
        <taxon>Eumalacostraca</taxon>
        <taxon>Eucarida</taxon>
        <taxon>Decapoda</taxon>
        <taxon>Pleocyemata</taxon>
        <taxon>Brachyura</taxon>
        <taxon>Eubrachyura</taxon>
        <taxon>Portunoidea</taxon>
        <taxon>Portunidae</taxon>
        <taxon>Portuninae</taxon>
        <taxon>Portunus</taxon>
    </lineage>
</organism>
<dbReference type="OrthoDB" id="6359706at2759"/>
<feature type="region of interest" description="Disordered" evidence="1">
    <location>
        <begin position="254"/>
        <end position="376"/>
    </location>
</feature>
<dbReference type="AlphaFoldDB" id="A0A5B7EQK7"/>
<proteinExistence type="predicted"/>
<sequence>MQATNLYVCAPRQVKYVVPPFTPGGRVHVAFQFWIPISIGGFSVTGRDLENALRSSNPTAYITSLFIKHLSANTTAGELLGQVEAPVVEAAIGRFLDWVVPHFHHFTGKNTDTVNTLAPMSDKKKKHKTRKDKRSLVQKTARKRRAISYFSSQEQDEKSNIEKDYNHDYTTPIADNSNEKKIRRSTSNLSPDDSNIHTKHRIEKKSLGGAADFVEVKKESQVQDSRNNLAAHLEDHRYKRQVRDFSDGWVTIGGGKDRGTTNPAAPLMTRLPVWPSRPGRVQNDRLLWDGDQPVITHNNLSMEQEDKRPSVDLISPIDHPSSRPSPTSSSLGWSSFTTRPPHRPLPSRPSQTPTSQPTDYRPSSSPPSSSSSSSRPIELKPPFLLSSFDDLPSLAPLDSKALDVRNRLSRLDYLFNSLHLEHEDCRRRVLCEVALDRDTFAPLSSMIHDETRLPGNPLEVSRELLNTAEGSRLLSYVEAVKVGEDRANACDLYRYRCRVQARQVINTDILPIWREVVRWLTVKVLTQNSSNTAIY</sequence>
<feature type="compositionally biased region" description="Basic and acidic residues" evidence="1">
    <location>
        <begin position="155"/>
        <end position="167"/>
    </location>
</feature>
<evidence type="ECO:0000256" key="1">
    <source>
        <dbReference type="SAM" id="MobiDB-lite"/>
    </source>
</evidence>
<dbReference type="Proteomes" id="UP000324222">
    <property type="component" value="Unassembled WGS sequence"/>
</dbReference>
<reference evidence="2 3" key="1">
    <citation type="submission" date="2019-05" db="EMBL/GenBank/DDBJ databases">
        <title>Another draft genome of Portunus trituberculatus and its Hox gene families provides insights of decapod evolution.</title>
        <authorList>
            <person name="Jeong J.-H."/>
            <person name="Song I."/>
            <person name="Kim S."/>
            <person name="Choi T."/>
            <person name="Kim D."/>
            <person name="Ryu S."/>
            <person name="Kim W."/>
        </authorList>
    </citation>
    <scope>NUCLEOTIDE SEQUENCE [LARGE SCALE GENOMIC DNA]</scope>
    <source>
        <tissue evidence="2">Muscle</tissue>
    </source>
</reference>
<name>A0A5B7EQK7_PORTR</name>
<evidence type="ECO:0000313" key="3">
    <source>
        <dbReference type="Proteomes" id="UP000324222"/>
    </source>
</evidence>
<keyword evidence="3" id="KW-1185">Reference proteome</keyword>
<dbReference type="EMBL" id="VSRR010003663">
    <property type="protein sequence ID" value="MPC37020.1"/>
    <property type="molecule type" value="Genomic_DNA"/>
</dbReference>
<gene>
    <name evidence="2" type="ORF">E2C01_030492</name>
</gene>
<feature type="region of interest" description="Disordered" evidence="1">
    <location>
        <begin position="120"/>
        <end position="196"/>
    </location>
</feature>
<evidence type="ECO:0000313" key="2">
    <source>
        <dbReference type="EMBL" id="MPC37020.1"/>
    </source>
</evidence>
<feature type="compositionally biased region" description="Low complexity" evidence="1">
    <location>
        <begin position="348"/>
        <end position="376"/>
    </location>
</feature>
<feature type="compositionally biased region" description="Low complexity" evidence="1">
    <location>
        <begin position="322"/>
        <end position="339"/>
    </location>
</feature>
<protein>
    <submittedName>
        <fullName evidence="2">Uncharacterized protein</fullName>
    </submittedName>
</protein>